<dbReference type="AlphaFoldDB" id="A0A7W2D7I3"/>
<accession>A0A7W2D7I3</accession>
<evidence type="ECO:0000256" key="1">
    <source>
        <dbReference type="SAM" id="MobiDB-lite"/>
    </source>
</evidence>
<reference evidence="2 3" key="1">
    <citation type="submission" date="2020-07" db="EMBL/GenBank/DDBJ databases">
        <title>Streptomyces isolated from Indian soil.</title>
        <authorList>
            <person name="Mandal S."/>
            <person name="Maiti P.K."/>
        </authorList>
    </citation>
    <scope>NUCLEOTIDE SEQUENCE [LARGE SCALE GENOMIC DNA]</scope>
    <source>
        <strain evidence="2 3">PSKA54</strain>
    </source>
</reference>
<keyword evidence="3" id="KW-1185">Reference proteome</keyword>
<proteinExistence type="predicted"/>
<evidence type="ECO:0000313" key="3">
    <source>
        <dbReference type="Proteomes" id="UP000586976"/>
    </source>
</evidence>
<dbReference type="EMBL" id="JACEQY010000049">
    <property type="protein sequence ID" value="MBA4865972.1"/>
    <property type="molecule type" value="Genomic_DNA"/>
</dbReference>
<evidence type="ECO:0000313" key="2">
    <source>
        <dbReference type="EMBL" id="MBA4865972.1"/>
    </source>
</evidence>
<dbReference type="RefSeq" id="WP_181867405.1">
    <property type="nucleotide sequence ID" value="NZ_JACEQY010000049.1"/>
</dbReference>
<protein>
    <submittedName>
        <fullName evidence="2">Uncharacterized protein</fullName>
    </submittedName>
</protein>
<dbReference type="Proteomes" id="UP000586976">
    <property type="component" value="Unassembled WGS sequence"/>
</dbReference>
<organism evidence="2 3">
    <name type="scientific">Streptomyces himalayensis subsp. aureolus</name>
    <dbReference type="NCBI Taxonomy" id="2758039"/>
    <lineage>
        <taxon>Bacteria</taxon>
        <taxon>Bacillati</taxon>
        <taxon>Actinomycetota</taxon>
        <taxon>Actinomycetes</taxon>
        <taxon>Kitasatosporales</taxon>
        <taxon>Streptomycetaceae</taxon>
        <taxon>Streptomyces</taxon>
        <taxon>Streptomyces himalayensis</taxon>
    </lineage>
</organism>
<sequence length="60" mass="6648">MSLAIDHTLYCDRPGCRAELHLTGTHTAAAARTVAYRDHGWSTRSGDRCPSHNTRKDGRP</sequence>
<feature type="region of interest" description="Disordered" evidence="1">
    <location>
        <begin position="40"/>
        <end position="60"/>
    </location>
</feature>
<comment type="caution">
    <text evidence="2">The sequence shown here is derived from an EMBL/GenBank/DDBJ whole genome shotgun (WGS) entry which is preliminary data.</text>
</comment>
<gene>
    <name evidence="2" type="ORF">H1V43_32435</name>
</gene>
<name>A0A7W2D7I3_9ACTN</name>